<gene>
    <name evidence="2" type="ORF">PEVE_00020655</name>
</gene>
<sequence length="136" mass="14707">MAARFVDVSDWEIDQFKENSVPQKTKDATKFGVKLFKAKASCCTANPHCPLTAKASCCTANLHCPLIELLEANAVLFLMKIAPAGLPVVSHTDILTRRVFLSFSPGPARSKEPRLTSSSPPTKNDASYTTSPNAIN</sequence>
<dbReference type="EMBL" id="CALNXI010002770">
    <property type="protein sequence ID" value="CAH3190610.1"/>
    <property type="molecule type" value="Genomic_DNA"/>
</dbReference>
<organism evidence="2 3">
    <name type="scientific">Porites evermanni</name>
    <dbReference type="NCBI Taxonomy" id="104178"/>
    <lineage>
        <taxon>Eukaryota</taxon>
        <taxon>Metazoa</taxon>
        <taxon>Cnidaria</taxon>
        <taxon>Anthozoa</taxon>
        <taxon>Hexacorallia</taxon>
        <taxon>Scleractinia</taxon>
        <taxon>Fungiina</taxon>
        <taxon>Poritidae</taxon>
        <taxon>Porites</taxon>
    </lineage>
</organism>
<proteinExistence type="predicted"/>
<evidence type="ECO:0000256" key="1">
    <source>
        <dbReference type="SAM" id="MobiDB-lite"/>
    </source>
</evidence>
<evidence type="ECO:0000313" key="3">
    <source>
        <dbReference type="Proteomes" id="UP001159427"/>
    </source>
</evidence>
<feature type="compositionally biased region" description="Polar residues" evidence="1">
    <location>
        <begin position="115"/>
        <end position="136"/>
    </location>
</feature>
<feature type="non-terminal residue" evidence="2">
    <location>
        <position position="136"/>
    </location>
</feature>
<dbReference type="Proteomes" id="UP001159427">
    <property type="component" value="Unassembled WGS sequence"/>
</dbReference>
<comment type="caution">
    <text evidence="2">The sequence shown here is derived from an EMBL/GenBank/DDBJ whole genome shotgun (WGS) entry which is preliminary data.</text>
</comment>
<evidence type="ECO:0000313" key="2">
    <source>
        <dbReference type="EMBL" id="CAH3190610.1"/>
    </source>
</evidence>
<accession>A0ABN8SL22</accession>
<feature type="region of interest" description="Disordered" evidence="1">
    <location>
        <begin position="104"/>
        <end position="136"/>
    </location>
</feature>
<protein>
    <submittedName>
        <fullName evidence="2">Uncharacterized protein</fullName>
    </submittedName>
</protein>
<keyword evidence="3" id="KW-1185">Reference proteome</keyword>
<name>A0ABN8SL22_9CNID</name>
<reference evidence="2 3" key="1">
    <citation type="submission" date="2022-05" db="EMBL/GenBank/DDBJ databases">
        <authorList>
            <consortium name="Genoscope - CEA"/>
            <person name="William W."/>
        </authorList>
    </citation>
    <scope>NUCLEOTIDE SEQUENCE [LARGE SCALE GENOMIC DNA]</scope>
</reference>